<comment type="function">
    <text evidence="7">Involved in the biosynthesis of the chorismate, which leads to the biosynthesis of aromatic amino acids. Catalyzes the reversible NADPH linked reduction of 3-dehydroshikimate (DHSA) to yield shikimate (SA).</text>
</comment>
<dbReference type="HAMAP" id="MF_00222">
    <property type="entry name" value="Shikimate_DH_AroE"/>
    <property type="match status" value="1"/>
</dbReference>
<feature type="active site" description="Proton acceptor" evidence="7">
    <location>
        <position position="71"/>
    </location>
</feature>
<feature type="domain" description="SDH C-terminal" evidence="9">
    <location>
        <begin position="253"/>
        <end position="282"/>
    </location>
</feature>
<dbReference type="GO" id="GO:0004764">
    <property type="term" value="F:shikimate 3-dehydrogenase (NADP+) activity"/>
    <property type="evidence" value="ECO:0007669"/>
    <property type="project" value="UniProtKB-EC"/>
</dbReference>
<keyword evidence="11" id="KW-1185">Reference proteome</keyword>
<sequence length="286" mass="31381">MKIDGYTRMAAVVAKPIKHSLSPFIHNRAFELTGINGVYLAWEIDEEDFGQIISNVRKLNMYGLNISMPYKRLALDYVDYLTDEARLIGAVNTVVNFDGKLIGHNTDGIGLFKSLERFGFSAKNKEITVLGGGGAAIAVLAQACLLGVEKVNVFARHSASFEPLKQRLAELAEATGVKIELCDLGDFADLQEKVNRSNLLVNGTPVGMEEANLPLSSEIKLPEKILVVDLIYKVLETSFLKWAKAQGAVTANGVGMLLYQAAESFEMWTGQKMPVDVLEKELAEKL</sequence>
<feature type="binding site" evidence="7">
    <location>
        <position position="253"/>
    </location>
    <ligand>
        <name>NADP(+)</name>
        <dbReference type="ChEBI" id="CHEBI:58349"/>
    </ligand>
</feature>
<evidence type="ECO:0000313" key="10">
    <source>
        <dbReference type="EMBL" id="MFC4652007.1"/>
    </source>
</evidence>
<comment type="subunit">
    <text evidence="7">Homodimer.</text>
</comment>
<dbReference type="Pfam" id="PF18317">
    <property type="entry name" value="SDH_C"/>
    <property type="match status" value="1"/>
</dbReference>
<dbReference type="PANTHER" id="PTHR21089">
    <property type="entry name" value="SHIKIMATE DEHYDROGENASE"/>
    <property type="match status" value="1"/>
</dbReference>
<feature type="binding site" evidence="7">
    <location>
        <position position="107"/>
    </location>
    <ligand>
        <name>shikimate</name>
        <dbReference type="ChEBI" id="CHEBI:36208"/>
    </ligand>
</feature>
<gene>
    <name evidence="7" type="primary">aroE</name>
    <name evidence="10" type="ORF">ACFO26_03725</name>
</gene>
<dbReference type="Gene3D" id="3.40.50.720">
    <property type="entry name" value="NAD(P)-binding Rossmann-like Domain"/>
    <property type="match status" value="1"/>
</dbReference>
<dbReference type="Proteomes" id="UP001595987">
    <property type="component" value="Unassembled WGS sequence"/>
</dbReference>
<dbReference type="NCBIfam" id="TIGR00507">
    <property type="entry name" value="aroE"/>
    <property type="match status" value="1"/>
</dbReference>
<comment type="caution">
    <text evidence="7">Lacks conserved residue(s) required for the propagation of feature annotation.</text>
</comment>
<evidence type="ECO:0000256" key="5">
    <source>
        <dbReference type="ARBA" id="ARBA00023002"/>
    </source>
</evidence>
<feature type="binding site" evidence="7">
    <location>
        <position position="230"/>
    </location>
    <ligand>
        <name>NADP(+)</name>
        <dbReference type="ChEBI" id="CHEBI:58349"/>
    </ligand>
</feature>
<evidence type="ECO:0000256" key="4">
    <source>
        <dbReference type="ARBA" id="ARBA00022857"/>
    </source>
</evidence>
<name>A0ABV9JB89_9LACT</name>
<comment type="pathway">
    <text evidence="1 7">Metabolic intermediate biosynthesis; chorismate biosynthesis; chorismate from D-erythrose 4-phosphate and phosphoenolpyruvate: step 4/7.</text>
</comment>
<evidence type="ECO:0000259" key="9">
    <source>
        <dbReference type="Pfam" id="PF18317"/>
    </source>
</evidence>
<evidence type="ECO:0000259" key="8">
    <source>
        <dbReference type="Pfam" id="PF08501"/>
    </source>
</evidence>
<evidence type="ECO:0000256" key="7">
    <source>
        <dbReference type="HAMAP-Rule" id="MF_00222"/>
    </source>
</evidence>
<feature type="binding site" evidence="7">
    <location>
        <position position="260"/>
    </location>
    <ligand>
        <name>shikimate</name>
        <dbReference type="ChEBI" id="CHEBI:36208"/>
    </ligand>
</feature>
<dbReference type="Pfam" id="PF08501">
    <property type="entry name" value="Shikimate_dh_N"/>
    <property type="match status" value="1"/>
</dbReference>
<evidence type="ECO:0000256" key="2">
    <source>
        <dbReference type="ARBA" id="ARBA00012962"/>
    </source>
</evidence>
<evidence type="ECO:0000313" key="11">
    <source>
        <dbReference type="Proteomes" id="UP001595987"/>
    </source>
</evidence>
<dbReference type="InterPro" id="IPR013708">
    <property type="entry name" value="Shikimate_DH-bd_N"/>
</dbReference>
<feature type="binding site" evidence="7">
    <location>
        <begin position="20"/>
        <end position="22"/>
    </location>
    <ligand>
        <name>shikimate</name>
        <dbReference type="ChEBI" id="CHEBI:36208"/>
    </ligand>
</feature>
<keyword evidence="6 7" id="KW-0057">Aromatic amino acid biosynthesis</keyword>
<dbReference type="Gene3D" id="3.40.50.10860">
    <property type="entry name" value="Leucine Dehydrogenase, chain A, domain 1"/>
    <property type="match status" value="1"/>
</dbReference>
<feature type="binding site" evidence="7">
    <location>
        <position position="92"/>
    </location>
    <ligand>
        <name>shikimate</name>
        <dbReference type="ChEBI" id="CHEBI:36208"/>
    </ligand>
</feature>
<feature type="binding site" evidence="7">
    <location>
        <position position="232"/>
    </location>
    <ligand>
        <name>shikimate</name>
        <dbReference type="ChEBI" id="CHEBI:36208"/>
    </ligand>
</feature>
<evidence type="ECO:0000256" key="1">
    <source>
        <dbReference type="ARBA" id="ARBA00004871"/>
    </source>
</evidence>
<keyword evidence="4 7" id="KW-0521">NADP</keyword>
<accession>A0ABV9JB89</accession>
<dbReference type="InterPro" id="IPR041121">
    <property type="entry name" value="SDH_C"/>
</dbReference>
<protein>
    <recommendedName>
        <fullName evidence="2 7">Shikimate dehydrogenase (NADP(+))</fullName>
        <shortName evidence="7">SDH</shortName>
        <ecNumber evidence="2 7">1.1.1.25</ecNumber>
    </recommendedName>
</protein>
<keyword evidence="3 7" id="KW-0028">Amino-acid biosynthesis</keyword>
<organism evidence="10 11">
    <name type="scientific">Lactococcus nasutitermitis</name>
    <dbReference type="NCBI Taxonomy" id="1652957"/>
    <lineage>
        <taxon>Bacteria</taxon>
        <taxon>Bacillati</taxon>
        <taxon>Bacillota</taxon>
        <taxon>Bacilli</taxon>
        <taxon>Lactobacillales</taxon>
        <taxon>Streptococcaceae</taxon>
        <taxon>Lactococcus</taxon>
    </lineage>
</organism>
<comment type="catalytic activity">
    <reaction evidence="7">
        <text>shikimate + NADP(+) = 3-dehydroshikimate + NADPH + H(+)</text>
        <dbReference type="Rhea" id="RHEA:17737"/>
        <dbReference type="ChEBI" id="CHEBI:15378"/>
        <dbReference type="ChEBI" id="CHEBI:16630"/>
        <dbReference type="ChEBI" id="CHEBI:36208"/>
        <dbReference type="ChEBI" id="CHEBI:57783"/>
        <dbReference type="ChEBI" id="CHEBI:58349"/>
        <dbReference type="EC" id="1.1.1.25"/>
    </reaction>
</comment>
<evidence type="ECO:0000256" key="3">
    <source>
        <dbReference type="ARBA" id="ARBA00022605"/>
    </source>
</evidence>
<proteinExistence type="inferred from homology"/>
<feature type="binding site" evidence="7">
    <location>
        <position position="67"/>
    </location>
    <ligand>
        <name>shikimate</name>
        <dbReference type="ChEBI" id="CHEBI:36208"/>
    </ligand>
</feature>
<dbReference type="EMBL" id="JBHSGD010000004">
    <property type="protein sequence ID" value="MFC4652007.1"/>
    <property type="molecule type" value="Genomic_DNA"/>
</dbReference>
<feature type="binding site" evidence="7">
    <location>
        <position position="83"/>
    </location>
    <ligand>
        <name>NADP(+)</name>
        <dbReference type="ChEBI" id="CHEBI:58349"/>
    </ligand>
</feature>
<dbReference type="NCBIfam" id="NF001315">
    <property type="entry name" value="PRK00258.2-4"/>
    <property type="match status" value="1"/>
</dbReference>
<dbReference type="EC" id="1.1.1.25" evidence="2 7"/>
<dbReference type="InterPro" id="IPR011342">
    <property type="entry name" value="Shikimate_DH"/>
</dbReference>
<reference evidence="11" key="1">
    <citation type="journal article" date="2019" name="Int. J. Syst. Evol. Microbiol.">
        <title>The Global Catalogue of Microorganisms (GCM) 10K type strain sequencing project: providing services to taxonomists for standard genome sequencing and annotation.</title>
        <authorList>
            <consortium name="The Broad Institute Genomics Platform"/>
            <consortium name="The Broad Institute Genome Sequencing Center for Infectious Disease"/>
            <person name="Wu L."/>
            <person name="Ma J."/>
        </authorList>
    </citation>
    <scope>NUCLEOTIDE SEQUENCE [LARGE SCALE GENOMIC DNA]</scope>
    <source>
        <strain evidence="11">CCUG 63287</strain>
    </source>
</reference>
<comment type="similarity">
    <text evidence="7">Belongs to the shikimate dehydrogenase family.</text>
</comment>
<keyword evidence="5 7" id="KW-0560">Oxidoreductase</keyword>
<dbReference type="CDD" id="cd01065">
    <property type="entry name" value="NAD_bind_Shikimate_DH"/>
    <property type="match status" value="1"/>
</dbReference>
<feature type="domain" description="Shikimate dehydrogenase substrate binding N-terminal" evidence="8">
    <location>
        <begin position="12"/>
        <end position="94"/>
    </location>
</feature>
<dbReference type="RefSeq" id="WP_213533572.1">
    <property type="nucleotide sequence ID" value="NZ_BOVQ01000002.1"/>
</dbReference>
<dbReference type="InterPro" id="IPR036291">
    <property type="entry name" value="NAD(P)-bd_dom_sf"/>
</dbReference>
<comment type="caution">
    <text evidence="10">The sequence shown here is derived from an EMBL/GenBank/DDBJ whole genome shotgun (WGS) entry which is preliminary data.</text>
</comment>
<feature type="binding site" evidence="7">
    <location>
        <begin position="131"/>
        <end position="135"/>
    </location>
    <ligand>
        <name>NADP(+)</name>
        <dbReference type="ChEBI" id="CHEBI:58349"/>
    </ligand>
</feature>
<dbReference type="SUPFAM" id="SSF53223">
    <property type="entry name" value="Aminoacid dehydrogenase-like, N-terminal domain"/>
    <property type="match status" value="1"/>
</dbReference>
<dbReference type="InterPro" id="IPR022893">
    <property type="entry name" value="Shikimate_DH_fam"/>
</dbReference>
<evidence type="ECO:0000256" key="6">
    <source>
        <dbReference type="ARBA" id="ARBA00023141"/>
    </source>
</evidence>
<dbReference type="SUPFAM" id="SSF51735">
    <property type="entry name" value="NAD(P)-binding Rossmann-fold domains"/>
    <property type="match status" value="1"/>
</dbReference>
<dbReference type="InterPro" id="IPR046346">
    <property type="entry name" value="Aminoacid_DH-like_N_sf"/>
</dbReference>
<dbReference type="PANTHER" id="PTHR21089:SF1">
    <property type="entry name" value="BIFUNCTIONAL 3-DEHYDROQUINATE DEHYDRATASE_SHIKIMATE DEHYDROGENASE, CHLOROPLASTIC"/>
    <property type="match status" value="1"/>
</dbReference>